<proteinExistence type="predicted"/>
<evidence type="ECO:0000256" key="2">
    <source>
        <dbReference type="ARBA" id="ARBA00022840"/>
    </source>
</evidence>
<dbReference type="PROSITE" id="PS50893">
    <property type="entry name" value="ABC_TRANSPORTER_2"/>
    <property type="match status" value="1"/>
</dbReference>
<dbReference type="RefSeq" id="WP_371753674.1">
    <property type="nucleotide sequence ID" value="NZ_JAYJLD010000008.1"/>
</dbReference>
<gene>
    <name evidence="4" type="ORF">VF724_07765</name>
</gene>
<dbReference type="SUPFAM" id="SSF52540">
    <property type="entry name" value="P-loop containing nucleoside triphosphate hydrolases"/>
    <property type="match status" value="1"/>
</dbReference>
<dbReference type="InterPro" id="IPR003439">
    <property type="entry name" value="ABC_transporter-like_ATP-bd"/>
</dbReference>
<feature type="domain" description="ABC transporter" evidence="3">
    <location>
        <begin position="6"/>
        <end position="237"/>
    </location>
</feature>
<name>A0ABU5ZH40_9BACL</name>
<reference evidence="4" key="1">
    <citation type="submission" date="2023-12" db="EMBL/GenBank/DDBJ databases">
        <title>Fervidustalea candida gen. nov., sp. nov., a novel member of the family Paenibacillaceae isolated from a geothermal area.</title>
        <authorList>
            <person name="Li W.-J."/>
            <person name="Jiao J.-Y."/>
            <person name="Chen Y."/>
        </authorList>
    </citation>
    <scope>NUCLEOTIDE SEQUENCE</scope>
    <source>
        <strain evidence="4">SYSU GA230002</strain>
    </source>
</reference>
<dbReference type="PANTHER" id="PTHR43582:SF2">
    <property type="entry name" value="LINEARMYCIN RESISTANCE ATP-BINDING PROTEIN LNRL"/>
    <property type="match status" value="1"/>
</dbReference>
<dbReference type="Proteomes" id="UP001310386">
    <property type="component" value="Unassembled WGS sequence"/>
</dbReference>
<keyword evidence="1" id="KW-0547">Nucleotide-binding</keyword>
<dbReference type="InterPro" id="IPR027417">
    <property type="entry name" value="P-loop_NTPase"/>
</dbReference>
<accession>A0ABU5ZH40</accession>
<organism evidence="4 5">
    <name type="scientific">Ferviditalea candida</name>
    <dbReference type="NCBI Taxonomy" id="3108399"/>
    <lineage>
        <taxon>Bacteria</taxon>
        <taxon>Bacillati</taxon>
        <taxon>Bacillota</taxon>
        <taxon>Bacilli</taxon>
        <taxon>Bacillales</taxon>
        <taxon>Paenibacillaceae</taxon>
        <taxon>Ferviditalea</taxon>
    </lineage>
</organism>
<evidence type="ECO:0000259" key="3">
    <source>
        <dbReference type="PROSITE" id="PS50893"/>
    </source>
</evidence>
<dbReference type="PANTHER" id="PTHR43582">
    <property type="entry name" value="LINEARMYCIN RESISTANCE ATP-BINDING PROTEIN LNRL"/>
    <property type="match status" value="1"/>
</dbReference>
<comment type="caution">
    <text evidence="4">The sequence shown here is derived from an EMBL/GenBank/DDBJ whole genome shotgun (WGS) entry which is preliminary data.</text>
</comment>
<dbReference type="InterPro" id="IPR017871">
    <property type="entry name" value="ABC_transporter-like_CS"/>
</dbReference>
<dbReference type="Pfam" id="PF00005">
    <property type="entry name" value="ABC_tran"/>
    <property type="match status" value="1"/>
</dbReference>
<protein>
    <submittedName>
        <fullName evidence="4">ATP-binding cassette domain-containing protein</fullName>
    </submittedName>
</protein>
<evidence type="ECO:0000256" key="1">
    <source>
        <dbReference type="ARBA" id="ARBA00022741"/>
    </source>
</evidence>
<keyword evidence="5" id="KW-1185">Reference proteome</keyword>
<keyword evidence="2 4" id="KW-0067">ATP-binding</keyword>
<sequence>MNEIAVRVNQLSKRFGDLQAVNNASFNVFRGECFGLLGPNGAGKSTTIKMMTTLLTPDGGTIEIGGYSCARQPSRVREIIGYVPQAISVDGVLTGYENLLIFAKLFGLSKPGRNARIAEILHMLDLEEAAGRQVKTYSGGMIRRLEIGQAILHRPQVLFLDEPTVGLDPVARKSVWNHIEQLRRQFEITVILTTHYMDEAESMCSTIAIMSKGEIAAIGTPEQLRGQMGNPEASMDEVFTYFAGKFDHLQGGMKDVSRSRRTAKRLG</sequence>
<evidence type="ECO:0000313" key="4">
    <source>
        <dbReference type="EMBL" id="MEB3101557.1"/>
    </source>
</evidence>
<dbReference type="InterPro" id="IPR003593">
    <property type="entry name" value="AAA+_ATPase"/>
</dbReference>
<dbReference type="Gene3D" id="3.40.50.300">
    <property type="entry name" value="P-loop containing nucleotide triphosphate hydrolases"/>
    <property type="match status" value="1"/>
</dbReference>
<dbReference type="PROSITE" id="PS00211">
    <property type="entry name" value="ABC_TRANSPORTER_1"/>
    <property type="match status" value="1"/>
</dbReference>
<dbReference type="EMBL" id="JAYJLD010000008">
    <property type="protein sequence ID" value="MEB3101557.1"/>
    <property type="molecule type" value="Genomic_DNA"/>
</dbReference>
<dbReference type="SMART" id="SM00382">
    <property type="entry name" value="AAA"/>
    <property type="match status" value="1"/>
</dbReference>
<dbReference type="GO" id="GO:0005524">
    <property type="term" value="F:ATP binding"/>
    <property type="evidence" value="ECO:0007669"/>
    <property type="project" value="UniProtKB-KW"/>
</dbReference>
<evidence type="ECO:0000313" key="5">
    <source>
        <dbReference type="Proteomes" id="UP001310386"/>
    </source>
</evidence>